<organism evidence="2">
    <name type="scientific">Dipodfec virus UA23Rod_920</name>
    <dbReference type="NCBI Taxonomy" id="2929334"/>
    <lineage>
        <taxon>Viruses</taxon>
        <taxon>Monodnaviria</taxon>
        <taxon>Sangervirae</taxon>
        <taxon>Phixviricota</taxon>
        <taxon>Malgrandaviricetes</taxon>
        <taxon>Petitvirales</taxon>
        <taxon>Microviridae</taxon>
    </lineage>
</organism>
<dbReference type="InterPro" id="IPR056906">
    <property type="entry name" value="ORF2/G2P_dom"/>
</dbReference>
<dbReference type="EMBL" id="OM869611">
    <property type="protein sequence ID" value="UPW41504.1"/>
    <property type="molecule type" value="Genomic_DNA"/>
</dbReference>
<protein>
    <submittedName>
        <fullName evidence="2">Replication initiator protein</fullName>
    </submittedName>
</protein>
<evidence type="ECO:0000259" key="1">
    <source>
        <dbReference type="Pfam" id="PF23343"/>
    </source>
</evidence>
<evidence type="ECO:0000313" key="2">
    <source>
        <dbReference type="EMBL" id="UPW41504.1"/>
    </source>
</evidence>
<sequence>MIVNLKTYRHNYGVRQRVNVGDSALYSFQLSRQRGFVMRCKYEYEYCKLKNGACYFVTLTYNDNAVISIDGQNYCCNDSFRLLMINKVNKTLQRKFNCSVRYFCCGEMGEGKGERGFDNNPHLHVLYYVYPLDATSKLPNEDEFLKVISDFWRGDSASPKDAPFGIVSYSNKGALVESDKAMYYVAKYCVKDSNYKHKFDLLLYSVMARVKFGDFHYSPTLSEVSELATSIYSSFNKKILSSSDFDAFIEHVNDFIALHFLGFPSYDVFYKFCYKLVMKLSNRLLPKVFISKGFGLYGLDFVEDWSNPKLPYVVKNGKSTMIKHFPIPLYYFRKKFCTTEFYVRNGKKNVLYKKTDEYINMYSQPEVFYARIQRSVDSLWSLLSANHWYSVPRMIHMLASIGVSVPGRFRNFKRVSSFGITKSDVYAYVVYMSVYFGRNTEVCFRDLASLRSIACNDFRFFLYSDRNAKLSEVPFVDDFPYRSDFRPYYLKFEFLMFFQLYIKYFKNNELIEKSNEWRRLRRAHYSHDYQVDS</sequence>
<reference evidence="2" key="1">
    <citation type="submission" date="2022-02" db="EMBL/GenBank/DDBJ databases">
        <title>Towards deciphering the DNA virus diversity associated with rodent species in the families Cricetidae and Heteromyidae.</title>
        <authorList>
            <person name="Lund M."/>
            <person name="Larsen B.B."/>
            <person name="Gryseels S."/>
            <person name="Kraberger S."/>
            <person name="Rowsey D.M."/>
            <person name="Steger L."/>
            <person name="Yule K.M."/>
            <person name="Upham N.S."/>
            <person name="Worobey M."/>
            <person name="Van Doorslaer K."/>
            <person name="Varsani A."/>
        </authorList>
    </citation>
    <scope>NUCLEOTIDE SEQUENCE</scope>
    <source>
        <strain evidence="2">UA23Rod_920</strain>
    </source>
</reference>
<name>A0A976R772_9VIRU</name>
<feature type="domain" description="Replication-associated protein ORF2/G2P" evidence="1">
    <location>
        <begin position="54"/>
        <end position="192"/>
    </location>
</feature>
<dbReference type="Pfam" id="PF23343">
    <property type="entry name" value="REP_ORF2-G2P"/>
    <property type="match status" value="1"/>
</dbReference>
<proteinExistence type="predicted"/>
<accession>A0A976R772</accession>